<reference evidence="2" key="2">
    <citation type="journal article" date="2015" name="Data Brief">
        <title>Shoot transcriptome of the giant reed, Arundo donax.</title>
        <authorList>
            <person name="Barrero R.A."/>
            <person name="Guerrero F.D."/>
            <person name="Moolhuijzen P."/>
            <person name="Goolsby J.A."/>
            <person name="Tidwell J."/>
            <person name="Bellgard S.E."/>
            <person name="Bellgard M.I."/>
        </authorList>
    </citation>
    <scope>NUCLEOTIDE SEQUENCE</scope>
    <source>
        <tissue evidence="2">Shoot tissue taken approximately 20 cm above the soil surface</tissue>
    </source>
</reference>
<name>A0A0A9EJE9_ARUDO</name>
<protein>
    <submittedName>
        <fullName evidence="2">Uncharacterized protein</fullName>
    </submittedName>
</protein>
<dbReference type="AlphaFoldDB" id="A0A0A9EJE9"/>
<proteinExistence type="predicted"/>
<feature type="region of interest" description="Disordered" evidence="1">
    <location>
        <begin position="1"/>
        <end position="49"/>
    </location>
</feature>
<reference evidence="2" key="1">
    <citation type="submission" date="2014-09" db="EMBL/GenBank/DDBJ databases">
        <authorList>
            <person name="Magalhaes I.L.F."/>
            <person name="Oliveira U."/>
            <person name="Santos F.R."/>
            <person name="Vidigal T.H.D.A."/>
            <person name="Brescovit A.D."/>
            <person name="Santos A.J."/>
        </authorList>
    </citation>
    <scope>NUCLEOTIDE SEQUENCE</scope>
    <source>
        <tissue evidence="2">Shoot tissue taken approximately 20 cm above the soil surface</tissue>
    </source>
</reference>
<evidence type="ECO:0000313" key="2">
    <source>
        <dbReference type="EMBL" id="JAD99098.1"/>
    </source>
</evidence>
<organism evidence="2">
    <name type="scientific">Arundo donax</name>
    <name type="common">Giant reed</name>
    <name type="synonym">Donax arundinaceus</name>
    <dbReference type="NCBI Taxonomy" id="35708"/>
    <lineage>
        <taxon>Eukaryota</taxon>
        <taxon>Viridiplantae</taxon>
        <taxon>Streptophyta</taxon>
        <taxon>Embryophyta</taxon>
        <taxon>Tracheophyta</taxon>
        <taxon>Spermatophyta</taxon>
        <taxon>Magnoliopsida</taxon>
        <taxon>Liliopsida</taxon>
        <taxon>Poales</taxon>
        <taxon>Poaceae</taxon>
        <taxon>PACMAD clade</taxon>
        <taxon>Arundinoideae</taxon>
        <taxon>Arundineae</taxon>
        <taxon>Arundo</taxon>
    </lineage>
</organism>
<sequence length="62" mass="6665">MADQAAPSSRSPAVAPTACTPRGLAPARFCSRPATADRETPPWSQPPALDPRILFSLRFTTR</sequence>
<dbReference type="EMBL" id="GBRH01198797">
    <property type="protein sequence ID" value="JAD99098.1"/>
    <property type="molecule type" value="Transcribed_RNA"/>
</dbReference>
<feature type="compositionally biased region" description="Low complexity" evidence="1">
    <location>
        <begin position="1"/>
        <end position="18"/>
    </location>
</feature>
<evidence type="ECO:0000256" key="1">
    <source>
        <dbReference type="SAM" id="MobiDB-lite"/>
    </source>
</evidence>
<accession>A0A0A9EJE9</accession>